<evidence type="ECO:0000313" key="4">
    <source>
        <dbReference type="Proteomes" id="UP000324222"/>
    </source>
</evidence>
<feature type="signal peptide" evidence="2">
    <location>
        <begin position="1"/>
        <end position="23"/>
    </location>
</feature>
<keyword evidence="4" id="KW-1185">Reference proteome</keyword>
<protein>
    <submittedName>
        <fullName evidence="3">Uncharacterized protein</fullName>
    </submittedName>
</protein>
<comment type="caution">
    <text evidence="3">The sequence shown here is derived from an EMBL/GenBank/DDBJ whole genome shotgun (WGS) entry which is preliminary data.</text>
</comment>
<proteinExistence type="predicted"/>
<feature type="compositionally biased region" description="Polar residues" evidence="1">
    <location>
        <begin position="117"/>
        <end position="129"/>
    </location>
</feature>
<name>A0A5B7CUQ4_PORTR</name>
<organism evidence="3 4">
    <name type="scientific">Portunus trituberculatus</name>
    <name type="common">Swimming crab</name>
    <name type="synonym">Neptunus trituberculatus</name>
    <dbReference type="NCBI Taxonomy" id="210409"/>
    <lineage>
        <taxon>Eukaryota</taxon>
        <taxon>Metazoa</taxon>
        <taxon>Ecdysozoa</taxon>
        <taxon>Arthropoda</taxon>
        <taxon>Crustacea</taxon>
        <taxon>Multicrustacea</taxon>
        <taxon>Malacostraca</taxon>
        <taxon>Eumalacostraca</taxon>
        <taxon>Eucarida</taxon>
        <taxon>Decapoda</taxon>
        <taxon>Pleocyemata</taxon>
        <taxon>Brachyura</taxon>
        <taxon>Eubrachyura</taxon>
        <taxon>Portunoidea</taxon>
        <taxon>Portunidae</taxon>
        <taxon>Portuninae</taxon>
        <taxon>Portunus</taxon>
    </lineage>
</organism>
<reference evidence="3 4" key="1">
    <citation type="submission" date="2019-05" db="EMBL/GenBank/DDBJ databases">
        <title>Another draft genome of Portunus trituberculatus and its Hox gene families provides insights of decapod evolution.</title>
        <authorList>
            <person name="Jeong J.-H."/>
            <person name="Song I."/>
            <person name="Kim S."/>
            <person name="Choi T."/>
            <person name="Kim D."/>
            <person name="Ryu S."/>
            <person name="Kim W."/>
        </authorList>
    </citation>
    <scope>NUCLEOTIDE SEQUENCE [LARGE SCALE GENOMIC DNA]</scope>
    <source>
        <tissue evidence="3">Muscle</tissue>
    </source>
</reference>
<dbReference type="Proteomes" id="UP000324222">
    <property type="component" value="Unassembled WGS sequence"/>
</dbReference>
<keyword evidence="2" id="KW-0732">Signal</keyword>
<accession>A0A5B7CUQ4</accession>
<feature type="chain" id="PRO_5022703974" evidence="2">
    <location>
        <begin position="24"/>
        <end position="176"/>
    </location>
</feature>
<dbReference type="EMBL" id="VSRR010000242">
    <property type="protein sequence ID" value="MPC12878.1"/>
    <property type="molecule type" value="Genomic_DNA"/>
</dbReference>
<feature type="region of interest" description="Disordered" evidence="1">
    <location>
        <begin position="112"/>
        <end position="131"/>
    </location>
</feature>
<evidence type="ECO:0000313" key="3">
    <source>
        <dbReference type="EMBL" id="MPC12878.1"/>
    </source>
</evidence>
<sequence length="176" mass="17848">MSVGLITRICHLIILLYIGPAGGLDGGGLDGGGGVVGGGFDGGGVVGGGFDGGVVSSGHSRFGSGFSFGPLQVSLSAGGSLASTWGTARLQRTFIHLLSVVRCVWESIIRSAPKPRTPNTTPATKQNFSRPERVFHPRTVVPYSTSSSSPTNPLWLPCVCGRVMSAGSGATGTSSD</sequence>
<dbReference type="AlphaFoldDB" id="A0A5B7CUQ4"/>
<gene>
    <name evidence="3" type="ORF">E2C01_005593</name>
</gene>
<evidence type="ECO:0000256" key="1">
    <source>
        <dbReference type="SAM" id="MobiDB-lite"/>
    </source>
</evidence>
<evidence type="ECO:0000256" key="2">
    <source>
        <dbReference type="SAM" id="SignalP"/>
    </source>
</evidence>